<dbReference type="Pfam" id="PF00271">
    <property type="entry name" value="Helicase_C"/>
    <property type="match status" value="1"/>
</dbReference>
<gene>
    <name evidence="3" type="ORF">BSF38_04775</name>
</gene>
<dbReference type="SUPFAM" id="SSF52540">
    <property type="entry name" value="P-loop containing nucleoside triphosphate hydrolases"/>
    <property type="match status" value="1"/>
</dbReference>
<dbReference type="InterPro" id="IPR027417">
    <property type="entry name" value="P-loop_NTPase"/>
</dbReference>
<feature type="domain" description="Helicase C-terminal" evidence="2">
    <location>
        <begin position="439"/>
        <end position="531"/>
    </location>
</feature>
<dbReference type="AlphaFoldDB" id="A0A1U7CWB0"/>
<reference evidence="4" key="1">
    <citation type="submission" date="2016-12" db="EMBL/GenBank/DDBJ databases">
        <title>Comparative genomics of four Isosphaeraceae planctomycetes: a common pool of plasmids and glycoside hydrolase genes.</title>
        <authorList>
            <person name="Ivanova A."/>
        </authorList>
    </citation>
    <scope>NUCLEOTIDE SEQUENCE [LARGE SCALE GENOMIC DNA]</scope>
    <source>
        <strain evidence="4">PX4</strain>
    </source>
</reference>
<evidence type="ECO:0000313" key="3">
    <source>
        <dbReference type="EMBL" id="APW63211.1"/>
    </source>
</evidence>
<organism evidence="3 4">
    <name type="scientific">Paludisphaera borealis</name>
    <dbReference type="NCBI Taxonomy" id="1387353"/>
    <lineage>
        <taxon>Bacteria</taxon>
        <taxon>Pseudomonadati</taxon>
        <taxon>Planctomycetota</taxon>
        <taxon>Planctomycetia</taxon>
        <taxon>Isosphaerales</taxon>
        <taxon>Isosphaeraceae</taxon>
        <taxon>Paludisphaera</taxon>
    </lineage>
</organism>
<dbReference type="PANTHER" id="PTHR47957">
    <property type="entry name" value="ATP-DEPENDENT HELICASE HRQ1"/>
    <property type="match status" value="1"/>
</dbReference>
<keyword evidence="4" id="KW-1185">Reference proteome</keyword>
<evidence type="ECO:0000259" key="2">
    <source>
        <dbReference type="SMART" id="SM00490"/>
    </source>
</evidence>
<accession>A0A1U7CWB0</accession>
<dbReference type="KEGG" id="pbor:BSF38_04775"/>
<dbReference type="Proteomes" id="UP000186309">
    <property type="component" value="Chromosome"/>
</dbReference>
<dbReference type="InterPro" id="IPR001650">
    <property type="entry name" value="Helicase_C-like"/>
</dbReference>
<name>A0A1U7CWB0_9BACT</name>
<feature type="region of interest" description="Disordered" evidence="1">
    <location>
        <begin position="48"/>
        <end position="69"/>
    </location>
</feature>
<proteinExistence type="predicted"/>
<sequence>MDLVLGEVMELRDDHRARRGYLYQIPKTPAGSKFSAFPTTCARCEADWGRSGQDDVGDDPGRSPLSPHRTGFQKVNQVLADGLLRQMPDPKTRKLVVFTDSRQDAAKLSAGIELDHYRDLVRQSMVRGFSRLGGEVRAFLKSVDDPRKMRALTLEEKEARTRFIDANTAAARAMQDLKEGDDSLDIVRIDAEVRAGVDGPYRLSQIHSALIGDLLRLGCNPAGPRPSHASSAELKVDHWSDLYEWGAGPARVKDASKLLDGAKQFAKVLDAQCLNECVFTLFAHARKSVEALRLGWVTFDPKLAPPSGFDPERFRRAVEVAMRQLGERRRFRGSDYAYTAKKLPKVFGDYLKAARLDDPKAWVSAVEDFLITKKITNDGLLLDPSSLWFRPAATGAESWTCTRCRAVHLHRALGRCMNCHDPLPEAADAAGPRDDDYYSHLASDGASAFRLRCEELTGQTDKDDAQDRQRLFRGICLPDEVRLVSEIDVLSVTTTMEAGVDIGDLLAVMMGNVPPRRFNYQQRVGRAGRRGAGLSVALTVARGRSHDNFHFGDPGRITSNPPPPPYVDMRRPEILKRMLAKEVLRLALATEEDDGPVAPDSVHGEFGRADEWSGRADQFREWVGKNDAVIASVVDLLLVGTGLKHHREGLIAYPATLPSRIAEIADSREYSQDALSERLANDGLLPMFGFPTRVRYLHHSPPTEFPPKQVVDRDDGVAIGQFAPGSETVKDKLVHRAVGVVLYGIGKAGKIEERDGRGRIAEIGSCSACGALSTDELGKSACPVCGMAEPELYRRIATWEPLGYTTEPEASRDFHGRFDWSPRAGHPRLDSDGVPVSVLAGTNVAYALDERQVLRVNDNSERLFAFRQGPGMRWVVEDELRGVWRSKAADAKTVEVALASRKQTDILRLRPAVIPAGLRLSPPLAMSPWPAESSLYARAAFYSWGHLLRLAACDLLDVESRELDVAVRPVRSLRGEPSYEVVLMDTLENGSGYCRHLSEPETLRALLASVTDLDRGWAAKIAGDEHAAHCDGSCYDCLRDYSNADLHAVLDWRLALDLLELARDVDADLSVDNPRWATLVRRAVETLSEVAPGRTFRLIHPLRGGTEPGSDACNVFDAVRRPGLVAMRRSGNH</sequence>
<dbReference type="Gene3D" id="3.40.50.300">
    <property type="entry name" value="P-loop containing nucleotide triphosphate hydrolases"/>
    <property type="match status" value="1"/>
</dbReference>
<dbReference type="GO" id="GO:0006289">
    <property type="term" value="P:nucleotide-excision repair"/>
    <property type="evidence" value="ECO:0007669"/>
    <property type="project" value="TreeGrafter"/>
</dbReference>
<dbReference type="EMBL" id="CP019082">
    <property type="protein sequence ID" value="APW63211.1"/>
    <property type="molecule type" value="Genomic_DNA"/>
</dbReference>
<dbReference type="GO" id="GO:0043138">
    <property type="term" value="F:3'-5' DNA helicase activity"/>
    <property type="evidence" value="ECO:0007669"/>
    <property type="project" value="TreeGrafter"/>
</dbReference>
<dbReference type="SMART" id="SM00490">
    <property type="entry name" value="HELICc"/>
    <property type="match status" value="1"/>
</dbReference>
<dbReference type="PANTHER" id="PTHR47957:SF3">
    <property type="entry name" value="ATP-DEPENDENT HELICASE HRQ1"/>
    <property type="match status" value="1"/>
</dbReference>
<evidence type="ECO:0000313" key="4">
    <source>
        <dbReference type="Proteomes" id="UP000186309"/>
    </source>
</evidence>
<protein>
    <recommendedName>
        <fullName evidence="2">Helicase C-terminal domain-containing protein</fullName>
    </recommendedName>
</protein>
<dbReference type="GO" id="GO:0036297">
    <property type="term" value="P:interstrand cross-link repair"/>
    <property type="evidence" value="ECO:0007669"/>
    <property type="project" value="TreeGrafter"/>
</dbReference>
<evidence type="ECO:0000256" key="1">
    <source>
        <dbReference type="SAM" id="MobiDB-lite"/>
    </source>
</evidence>